<name>A0ABT2R200_9GAMM</name>
<organism evidence="2 3">
    <name type="scientific">Alloalcanivorax balearicus MACL04</name>
    <dbReference type="NCBI Taxonomy" id="1177182"/>
    <lineage>
        <taxon>Bacteria</taxon>
        <taxon>Pseudomonadati</taxon>
        <taxon>Pseudomonadota</taxon>
        <taxon>Gammaproteobacteria</taxon>
        <taxon>Oceanospirillales</taxon>
        <taxon>Alcanivoracaceae</taxon>
        <taxon>Alloalcanivorax</taxon>
    </lineage>
</organism>
<dbReference type="InterPro" id="IPR036249">
    <property type="entry name" value="Thioredoxin-like_sf"/>
</dbReference>
<evidence type="ECO:0000256" key="1">
    <source>
        <dbReference type="ARBA" id="ARBA00023284"/>
    </source>
</evidence>
<dbReference type="InterPro" id="IPR011893">
    <property type="entry name" value="Selenoprotein_Rdx-typ"/>
</dbReference>
<dbReference type="Pfam" id="PF10262">
    <property type="entry name" value="Rdx"/>
    <property type="match status" value="1"/>
</dbReference>
<dbReference type="SUPFAM" id="SSF52833">
    <property type="entry name" value="Thioredoxin-like"/>
    <property type="match status" value="1"/>
</dbReference>
<dbReference type="RefSeq" id="WP_163125751.1">
    <property type="nucleotide sequence ID" value="NZ_ARXS01000020.1"/>
</dbReference>
<evidence type="ECO:0000313" key="3">
    <source>
        <dbReference type="Proteomes" id="UP001064106"/>
    </source>
</evidence>
<dbReference type="NCBIfam" id="TIGR02174">
    <property type="entry name" value="CXXU_selWTH"/>
    <property type="match status" value="1"/>
</dbReference>
<proteinExistence type="predicted"/>
<protein>
    <submittedName>
        <fullName evidence="2">Selenoprotein W-related protein</fullName>
    </submittedName>
</protein>
<dbReference type="PANTHER" id="PTHR36417">
    <property type="entry name" value="SELENOPROTEIN DOMAIN PROTEIN (AFU_ORTHOLOGUE AFUA_1G05220)"/>
    <property type="match status" value="1"/>
</dbReference>
<keyword evidence="1" id="KW-0676">Redox-active center</keyword>
<sequence length="94" mass="10685">MAGQVSIHYCRQCNWLLRSAWYAQELLSTFSEELEEVTLRPGTGGVFQISVDGTLVWDRAADGGFPEITELKRRVRDIACPDRPLGHIDRRPPE</sequence>
<dbReference type="PANTHER" id="PTHR36417:SF2">
    <property type="entry name" value="SELENOPROTEIN DOMAIN PROTEIN (AFU_ORTHOLOGUE AFUA_1G05220)"/>
    <property type="match status" value="1"/>
</dbReference>
<accession>A0ABT2R200</accession>
<evidence type="ECO:0000313" key="2">
    <source>
        <dbReference type="EMBL" id="MCU5783788.1"/>
    </source>
</evidence>
<comment type="caution">
    <text evidence="2">The sequence shown here is derived from an EMBL/GenBank/DDBJ whole genome shotgun (WGS) entry which is preliminary data.</text>
</comment>
<keyword evidence="3" id="KW-1185">Reference proteome</keyword>
<reference evidence="2" key="1">
    <citation type="submission" date="2012-09" db="EMBL/GenBank/DDBJ databases">
        <title>Genome Sequence of alkane-degrading Bacterium Alcanivorax balearicus MACL04.</title>
        <authorList>
            <person name="Lai Q."/>
            <person name="Shao Z."/>
        </authorList>
    </citation>
    <scope>NUCLEOTIDE SEQUENCE</scope>
    <source>
        <strain evidence="2">MACL04</strain>
    </source>
</reference>
<gene>
    <name evidence="2" type="ORF">MA04_03088</name>
</gene>
<dbReference type="Gene3D" id="3.40.30.10">
    <property type="entry name" value="Glutaredoxin"/>
    <property type="match status" value="1"/>
</dbReference>
<dbReference type="Proteomes" id="UP001064106">
    <property type="component" value="Unassembled WGS sequence"/>
</dbReference>
<dbReference type="EMBL" id="ARXS01000020">
    <property type="protein sequence ID" value="MCU5783788.1"/>
    <property type="molecule type" value="Genomic_DNA"/>
</dbReference>